<organism evidence="3 4">
    <name type="scientific">Aquilegia coerulea</name>
    <name type="common">Rocky mountain columbine</name>
    <dbReference type="NCBI Taxonomy" id="218851"/>
    <lineage>
        <taxon>Eukaryota</taxon>
        <taxon>Viridiplantae</taxon>
        <taxon>Streptophyta</taxon>
        <taxon>Embryophyta</taxon>
        <taxon>Tracheophyta</taxon>
        <taxon>Spermatophyta</taxon>
        <taxon>Magnoliopsida</taxon>
        <taxon>Ranunculales</taxon>
        <taxon>Ranunculaceae</taxon>
        <taxon>Thalictroideae</taxon>
        <taxon>Aquilegia</taxon>
    </lineage>
</organism>
<proteinExistence type="predicted"/>
<evidence type="ECO:0000313" key="4">
    <source>
        <dbReference type="Proteomes" id="UP000230069"/>
    </source>
</evidence>
<dbReference type="GO" id="GO:0046872">
    <property type="term" value="F:metal ion binding"/>
    <property type="evidence" value="ECO:0007669"/>
    <property type="project" value="UniProtKB-KW"/>
</dbReference>
<dbReference type="PANTHER" id="PTHR31009">
    <property type="entry name" value="S-ADENOSYL-L-METHIONINE:CARBOXYL METHYLTRANSFERASE FAMILY PROTEIN"/>
    <property type="match status" value="1"/>
</dbReference>
<dbReference type="InterPro" id="IPR029063">
    <property type="entry name" value="SAM-dependent_MTases_sf"/>
</dbReference>
<name>A0A2G5DT24_AQUCA</name>
<evidence type="ECO:0000256" key="2">
    <source>
        <dbReference type="ARBA" id="ARBA00022842"/>
    </source>
</evidence>
<keyword evidence="2" id="KW-0460">Magnesium</keyword>
<dbReference type="SUPFAM" id="SSF53335">
    <property type="entry name" value="S-adenosyl-L-methionine-dependent methyltransferases"/>
    <property type="match status" value="1"/>
</dbReference>
<dbReference type="GO" id="GO:0008168">
    <property type="term" value="F:methyltransferase activity"/>
    <property type="evidence" value="ECO:0007669"/>
    <property type="project" value="InterPro"/>
</dbReference>
<keyword evidence="1" id="KW-0479">Metal-binding</keyword>
<accession>A0A2G5DT24</accession>
<dbReference type="FunCoup" id="A0A2G5DT24">
    <property type="interactions" value="90"/>
</dbReference>
<dbReference type="EMBL" id="KZ305032">
    <property type="protein sequence ID" value="PIA46661.1"/>
    <property type="molecule type" value="Genomic_DNA"/>
</dbReference>
<sequence length="357" mass="40445">MKEGVGEKSYAKNSFYQKTVLSKAKPFIEETIVQLYCKTFPQCLTIADLGCSSGPNSLFIISEILKAINAVCPKLGRSPPEFQVFLNDLPENDFNTVFKSTPHFYEKFTSDNGQEFGPCFVAGVPGSFYNRLFPTKTLDFVHSSCGLHWLSQVPQGIDNNKGNVYLARTSPSNVYEAYSEQFNRDFSVFLSMRSKEMIVGGCMVITVIGRRNLDLPSKDYRYYLEVFSKTLRDMVSEGLIEEAKLNSFNLPYYTPSIKEVQTIIQSEGSFVLDRVETFDNDWDTSEDYVNRDFVHDKIKSGELVAKGLRAVVEHIFVSHFGDSALEDLFCRYAKDVGEILAKERPQTTTLVICMTKN</sequence>
<keyword evidence="4" id="KW-1185">Reference proteome</keyword>
<dbReference type="Gene3D" id="1.10.1200.270">
    <property type="entry name" value="Methyltransferase, alpha-helical capping domain"/>
    <property type="match status" value="1"/>
</dbReference>
<dbReference type="InterPro" id="IPR005299">
    <property type="entry name" value="MeTrfase_7"/>
</dbReference>
<dbReference type="Gene3D" id="3.40.50.150">
    <property type="entry name" value="Vaccinia Virus protein VP39"/>
    <property type="match status" value="1"/>
</dbReference>
<dbReference type="Proteomes" id="UP000230069">
    <property type="component" value="Unassembled WGS sequence"/>
</dbReference>
<evidence type="ECO:0000256" key="1">
    <source>
        <dbReference type="ARBA" id="ARBA00022723"/>
    </source>
</evidence>
<dbReference type="InterPro" id="IPR042086">
    <property type="entry name" value="MeTrfase_capping"/>
</dbReference>
<dbReference type="AlphaFoldDB" id="A0A2G5DT24"/>
<protein>
    <submittedName>
        <fullName evidence="3">Uncharacterized protein</fullName>
    </submittedName>
</protein>
<dbReference type="OrthoDB" id="1523883at2759"/>
<dbReference type="InParanoid" id="A0A2G5DT24"/>
<gene>
    <name evidence="3" type="ORF">AQUCO_01500302v1</name>
</gene>
<dbReference type="Pfam" id="PF03492">
    <property type="entry name" value="Methyltransf_7"/>
    <property type="match status" value="1"/>
</dbReference>
<evidence type="ECO:0000313" key="3">
    <source>
        <dbReference type="EMBL" id="PIA46661.1"/>
    </source>
</evidence>
<reference evidence="3 4" key="1">
    <citation type="submission" date="2017-09" db="EMBL/GenBank/DDBJ databases">
        <title>WGS assembly of Aquilegia coerulea Goldsmith.</title>
        <authorList>
            <person name="Hodges S."/>
            <person name="Kramer E."/>
            <person name="Nordborg M."/>
            <person name="Tomkins J."/>
            <person name="Borevitz J."/>
            <person name="Derieg N."/>
            <person name="Yan J."/>
            <person name="Mihaltcheva S."/>
            <person name="Hayes R.D."/>
            <person name="Rokhsar D."/>
        </authorList>
    </citation>
    <scope>NUCLEOTIDE SEQUENCE [LARGE SCALE GENOMIC DNA]</scope>
    <source>
        <strain evidence="4">cv. Goldsmith</strain>
    </source>
</reference>